<organism evidence="1 2">
    <name type="scientific">Campylobacter ureolyticus</name>
    <dbReference type="NCBI Taxonomy" id="827"/>
    <lineage>
        <taxon>Bacteria</taxon>
        <taxon>Pseudomonadati</taxon>
        <taxon>Campylobacterota</taxon>
        <taxon>Epsilonproteobacteria</taxon>
        <taxon>Campylobacterales</taxon>
        <taxon>Campylobacteraceae</taxon>
        <taxon>Campylobacter</taxon>
    </lineage>
</organism>
<protein>
    <submittedName>
        <fullName evidence="1">Uncharacterized protein</fullName>
    </submittedName>
</protein>
<reference evidence="1" key="1">
    <citation type="submission" date="2022-12" db="EMBL/GenBank/DDBJ databases">
        <title>Species Delineation and Comparative Genomics within the Campylobacter ureolyticus Complex.</title>
        <authorList>
            <person name="Maki J."/>
            <person name="Howard M."/>
            <person name="Connelly S."/>
            <person name="Hardy D.J."/>
            <person name="Cameron A."/>
        </authorList>
    </citation>
    <scope>NUCLEOTIDE SEQUENCE</scope>
    <source>
        <strain evidence="1">URMC_787</strain>
    </source>
</reference>
<dbReference type="AlphaFoldDB" id="A0A9Q4KMA3"/>
<accession>A0A9Q4KMA3</accession>
<gene>
    <name evidence="1" type="ORF">O6B32_08880</name>
</gene>
<sequence length="412" mass="46927">KDTHNYKNNSFNNNLNNINKDYYTINNYEFSKLNKDKGDNRQLHKEDTKKIKELSKLYVKKKNISLDEATNIIAKGYYALVDNDANEFYIKNLDEDKAVEVLNSQDFIKNNLDYCKTAFIDNNELTGVGFATKEQYYNRYSNLKGYVENKDFYNKYLGIDGITNNTKISSLNLAQGVYKPYKDLTHQVITNPLNTAKDMLIAMLNPINSGYEYGNNLRQTYEKANLDKFLNDTTNTNRHYGEITGSLAPVVIPSVGVGISKGIKSGSKTYKDLSLKIYNKIVSNINNSLPKGYKFDTTKNVIINSKNQEFIQVGYDSITKQPIYGQIKNEKLTGNYKMFVNNKSISTTKPINYTIPDNVYWFGNAISDPRVWTYGTAGFEIANGYFSPEPANNGFQAIGGWISKTKDKIENK</sequence>
<comment type="caution">
    <text evidence="1">The sequence shown here is derived from an EMBL/GenBank/DDBJ whole genome shotgun (WGS) entry which is preliminary data.</text>
</comment>
<dbReference type="RefSeq" id="WP_269485156.1">
    <property type="nucleotide sequence ID" value="NZ_JAPXGO010000011.1"/>
</dbReference>
<name>A0A9Q4KMA3_9BACT</name>
<proteinExistence type="predicted"/>
<dbReference type="Proteomes" id="UP001075225">
    <property type="component" value="Unassembled WGS sequence"/>
</dbReference>
<feature type="non-terminal residue" evidence="1">
    <location>
        <position position="1"/>
    </location>
</feature>
<evidence type="ECO:0000313" key="1">
    <source>
        <dbReference type="EMBL" id="MCZ6160592.1"/>
    </source>
</evidence>
<dbReference type="EMBL" id="JAPXGO010000011">
    <property type="protein sequence ID" value="MCZ6160592.1"/>
    <property type="molecule type" value="Genomic_DNA"/>
</dbReference>
<evidence type="ECO:0000313" key="2">
    <source>
        <dbReference type="Proteomes" id="UP001075225"/>
    </source>
</evidence>